<evidence type="ECO:0000256" key="1">
    <source>
        <dbReference type="SAM" id="Phobius"/>
    </source>
</evidence>
<keyword evidence="1" id="KW-1133">Transmembrane helix</keyword>
<dbReference type="Proteomes" id="UP000001933">
    <property type="component" value="Chromosome"/>
</dbReference>
<accession>Q2LRX0</accession>
<keyword evidence="1" id="KW-0472">Membrane</keyword>
<reference evidence="2 3" key="1">
    <citation type="journal article" date="2007" name="Proc. Natl. Acad. Sci. U.S.A.">
        <title>The genome of Syntrophus aciditrophicus: life at the thermodynamic limit of microbial growth.</title>
        <authorList>
            <person name="McInerney M.J."/>
            <person name="Rohlin L."/>
            <person name="Mouttaki H."/>
            <person name="Kim U."/>
            <person name="Krupp R.S."/>
            <person name="Rios-Hernandez L."/>
            <person name="Sieber J."/>
            <person name="Struchtemeyer C.G."/>
            <person name="Bhattacharyya A."/>
            <person name="Campbell J.W."/>
            <person name="Gunsalus R.P."/>
        </authorList>
    </citation>
    <scope>NUCLEOTIDE SEQUENCE [LARGE SCALE GENOMIC DNA]</scope>
    <source>
        <strain evidence="2 3">SB</strain>
    </source>
</reference>
<proteinExistence type="predicted"/>
<protein>
    <submittedName>
        <fullName evidence="2">Hypothetical membrane protein</fullName>
    </submittedName>
</protein>
<keyword evidence="1" id="KW-0812">Transmembrane</keyword>
<evidence type="ECO:0000313" key="2">
    <source>
        <dbReference type="EMBL" id="ABC76826.1"/>
    </source>
</evidence>
<dbReference type="KEGG" id="sat:SYN_02712"/>
<dbReference type="Pfam" id="PF12092">
    <property type="entry name" value="DUF3568"/>
    <property type="match status" value="1"/>
</dbReference>
<dbReference type="InterPro" id="IPR021952">
    <property type="entry name" value="Flpp3-like"/>
</dbReference>
<evidence type="ECO:0000313" key="3">
    <source>
        <dbReference type="Proteomes" id="UP000001933"/>
    </source>
</evidence>
<name>Q2LRX0_SYNAS</name>
<keyword evidence="3" id="KW-1185">Reference proteome</keyword>
<feature type="transmembrane region" description="Helical" evidence="1">
    <location>
        <begin position="23"/>
        <end position="43"/>
    </location>
</feature>
<gene>
    <name evidence="2" type="ORF">SYN_02712</name>
</gene>
<dbReference type="InParanoid" id="Q2LRX0"/>
<dbReference type="HOGENOM" id="CLU_1730492_0_0_7"/>
<sequence>MNSQDFAVDRGGRLMKSSNIKRSLFGIIPILFISLTLGCQALLVGGAAVGAGTGTYLFVNGELKTDYPYPFEKVWTACERTVADMRGTAVEPVKEISQGTISTKINNEMVKFTVTFKDKNLTTVGIRVGIIGDEKASKLLHGKIKDNISRW</sequence>
<organism evidence="2 3">
    <name type="scientific">Syntrophus aciditrophicus (strain SB)</name>
    <dbReference type="NCBI Taxonomy" id="56780"/>
    <lineage>
        <taxon>Bacteria</taxon>
        <taxon>Pseudomonadati</taxon>
        <taxon>Thermodesulfobacteriota</taxon>
        <taxon>Syntrophia</taxon>
        <taxon>Syntrophales</taxon>
        <taxon>Syntrophaceae</taxon>
        <taxon>Syntrophus</taxon>
    </lineage>
</organism>
<dbReference type="STRING" id="56780.SYN_02712"/>
<dbReference type="AlphaFoldDB" id="Q2LRX0"/>
<dbReference type="EMBL" id="CP000252">
    <property type="protein sequence ID" value="ABC76826.1"/>
    <property type="molecule type" value="Genomic_DNA"/>
</dbReference>
<dbReference type="eggNOG" id="ENOG503379K">
    <property type="taxonomic scope" value="Bacteria"/>
</dbReference>